<evidence type="ECO:0000256" key="6">
    <source>
        <dbReference type="ARBA" id="ARBA00023136"/>
    </source>
</evidence>
<dbReference type="GO" id="GO:0009103">
    <property type="term" value="P:lipopolysaccharide biosynthetic process"/>
    <property type="evidence" value="ECO:0007669"/>
    <property type="project" value="TreeGrafter"/>
</dbReference>
<keyword evidence="10" id="KW-1185">Reference proteome</keyword>
<evidence type="ECO:0000256" key="1">
    <source>
        <dbReference type="ARBA" id="ARBA00004651"/>
    </source>
</evidence>
<dbReference type="GO" id="GO:0044038">
    <property type="term" value="P:cell wall macromolecule biosynthetic process"/>
    <property type="evidence" value="ECO:0007669"/>
    <property type="project" value="TreeGrafter"/>
</dbReference>
<dbReference type="PROSITE" id="PS01348">
    <property type="entry name" value="MRAY_2"/>
    <property type="match status" value="1"/>
</dbReference>
<name>E4KNM5_9LACT</name>
<feature type="transmembrane region" description="Helical" evidence="8">
    <location>
        <begin position="70"/>
        <end position="90"/>
    </location>
</feature>
<keyword evidence="5 8" id="KW-1133">Transmembrane helix</keyword>
<sequence>MGPLFSYAALAWFLATIFSLLLLWLGKKSQVYDQDVHDLKNHRQVVTLGGLGIYFAFWTAFYFFNPSFFLVQSLLALFLASTLVLITGILDDLYNLKPWLKSAGVLLAANIIYFWANVSFSTTLLPTVSDSLFQIITYLLTMVWIFLMTNAINLIDGLDGLASSVTLISLITLIVTTYFFSISISLSILVMLLILSGAILGFIPFNWQPAKIYLGDTGALFIGFMYASLSVTNLKNASFYSLAVPVLIYLVPLFDAFFAVLRRFMTGKSIVVADHDHVHHRLLRLGLKEWQVVAIMIFITLLFSSLAILTQLFASARQYILMGAMALVLLLLLIMIRINKTSKKD</sequence>
<evidence type="ECO:0000256" key="4">
    <source>
        <dbReference type="ARBA" id="ARBA00022692"/>
    </source>
</evidence>
<dbReference type="RefSeq" id="WP_006418094.1">
    <property type="nucleotide sequence ID" value="NZ_AENN01000012.1"/>
</dbReference>
<protein>
    <submittedName>
        <fullName evidence="9">Glycosyltransferase, group 4 family</fullName>
        <ecNumber evidence="9">2.7.8.-</ecNumber>
    </submittedName>
</protein>
<evidence type="ECO:0000256" key="8">
    <source>
        <dbReference type="SAM" id="Phobius"/>
    </source>
</evidence>
<feature type="transmembrane region" description="Helical" evidence="8">
    <location>
        <begin position="186"/>
        <end position="205"/>
    </location>
</feature>
<feature type="binding site" evidence="7">
    <location>
        <position position="216"/>
    </location>
    <ligand>
        <name>Mg(2+)</name>
        <dbReference type="ChEBI" id="CHEBI:18420"/>
    </ligand>
</feature>
<dbReference type="AlphaFoldDB" id="E4KNM5"/>
<dbReference type="STRING" id="908337.HMPREF9257_0806"/>
<organism evidence="9 10">
    <name type="scientific">Eremococcus coleocola ACS-139-V-Col8</name>
    <dbReference type="NCBI Taxonomy" id="908337"/>
    <lineage>
        <taxon>Bacteria</taxon>
        <taxon>Bacillati</taxon>
        <taxon>Bacillota</taxon>
        <taxon>Bacilli</taxon>
        <taxon>Lactobacillales</taxon>
        <taxon>Aerococcaceae</taxon>
        <taxon>Eremococcus</taxon>
    </lineage>
</organism>
<evidence type="ECO:0000256" key="5">
    <source>
        <dbReference type="ARBA" id="ARBA00022989"/>
    </source>
</evidence>
<keyword evidence="6 8" id="KW-0472">Membrane</keyword>
<keyword evidence="4 8" id="KW-0812">Transmembrane</keyword>
<evidence type="ECO:0000256" key="2">
    <source>
        <dbReference type="ARBA" id="ARBA00022475"/>
    </source>
</evidence>
<feature type="transmembrane region" description="Helical" evidence="8">
    <location>
        <begin position="102"/>
        <end position="120"/>
    </location>
</feature>
<dbReference type="InterPro" id="IPR000715">
    <property type="entry name" value="Glycosyl_transferase_4"/>
</dbReference>
<feature type="binding site" evidence="7">
    <location>
        <position position="153"/>
    </location>
    <ligand>
        <name>Mg(2+)</name>
        <dbReference type="ChEBI" id="CHEBI:18420"/>
    </ligand>
</feature>
<dbReference type="GO" id="GO:0071555">
    <property type="term" value="P:cell wall organization"/>
    <property type="evidence" value="ECO:0007669"/>
    <property type="project" value="TreeGrafter"/>
</dbReference>
<dbReference type="PANTHER" id="PTHR22926">
    <property type="entry name" value="PHOSPHO-N-ACETYLMURAMOYL-PENTAPEPTIDE-TRANSFERASE"/>
    <property type="match status" value="1"/>
</dbReference>
<accession>E4KNM5</accession>
<feature type="transmembrane region" description="Helical" evidence="8">
    <location>
        <begin position="237"/>
        <end position="261"/>
    </location>
</feature>
<dbReference type="CDD" id="cd06853">
    <property type="entry name" value="GT_WecA_like"/>
    <property type="match status" value="1"/>
</dbReference>
<feature type="transmembrane region" description="Helical" evidence="8">
    <location>
        <begin position="6"/>
        <end position="25"/>
    </location>
</feature>
<feature type="transmembrane region" description="Helical" evidence="8">
    <location>
        <begin position="161"/>
        <end position="180"/>
    </location>
</feature>
<evidence type="ECO:0000256" key="3">
    <source>
        <dbReference type="ARBA" id="ARBA00022679"/>
    </source>
</evidence>
<feature type="transmembrane region" description="Helical" evidence="8">
    <location>
        <begin position="132"/>
        <end position="149"/>
    </location>
</feature>
<evidence type="ECO:0000313" key="10">
    <source>
        <dbReference type="Proteomes" id="UP000005990"/>
    </source>
</evidence>
<comment type="caution">
    <text evidence="9">The sequence shown here is derived from an EMBL/GenBank/DDBJ whole genome shotgun (WGS) entry which is preliminary data.</text>
</comment>
<keyword evidence="3 9" id="KW-0808">Transferase</keyword>
<feature type="transmembrane region" description="Helical" evidence="8">
    <location>
        <begin position="45"/>
        <end position="64"/>
    </location>
</feature>
<dbReference type="eggNOG" id="COG0472">
    <property type="taxonomic scope" value="Bacteria"/>
</dbReference>
<evidence type="ECO:0000313" key="9">
    <source>
        <dbReference type="EMBL" id="EFR31455.1"/>
    </source>
</evidence>
<keyword evidence="7" id="KW-0479">Metal-binding</keyword>
<keyword evidence="7" id="KW-0460">Magnesium</keyword>
<feature type="transmembrane region" description="Helical" evidence="8">
    <location>
        <begin position="319"/>
        <end position="338"/>
    </location>
</feature>
<comment type="cofactor">
    <cofactor evidence="7">
        <name>Mg(2+)</name>
        <dbReference type="ChEBI" id="CHEBI:18420"/>
    </cofactor>
</comment>
<dbReference type="GO" id="GO:0046872">
    <property type="term" value="F:metal ion binding"/>
    <property type="evidence" value="ECO:0007669"/>
    <property type="project" value="UniProtKB-KW"/>
</dbReference>
<proteinExistence type="predicted"/>
<dbReference type="EMBL" id="AENN01000012">
    <property type="protein sequence ID" value="EFR31455.1"/>
    <property type="molecule type" value="Genomic_DNA"/>
</dbReference>
<dbReference type="GO" id="GO:0016780">
    <property type="term" value="F:phosphotransferase activity, for other substituted phosphate groups"/>
    <property type="evidence" value="ECO:0007669"/>
    <property type="project" value="InterPro"/>
</dbReference>
<comment type="subcellular location">
    <subcellularLocation>
        <location evidence="1">Cell membrane</location>
        <topology evidence="1">Multi-pass membrane protein</topology>
    </subcellularLocation>
</comment>
<reference evidence="9 10" key="1">
    <citation type="submission" date="2010-10" db="EMBL/GenBank/DDBJ databases">
        <authorList>
            <person name="Durkin A.S."/>
            <person name="Madupu R."/>
            <person name="Torralba M."/>
            <person name="Gillis M."/>
            <person name="Methe B."/>
            <person name="Sutton G."/>
            <person name="Nelson K.E."/>
        </authorList>
    </citation>
    <scope>NUCLEOTIDE SEQUENCE [LARGE SCALE GENOMIC DNA]</scope>
    <source>
        <strain evidence="9 10">ACS-139-V-Col8</strain>
    </source>
</reference>
<feature type="transmembrane region" description="Helical" evidence="8">
    <location>
        <begin position="290"/>
        <end position="313"/>
    </location>
</feature>
<dbReference type="PANTHER" id="PTHR22926:SF3">
    <property type="entry name" value="UNDECAPRENYL-PHOSPHATE ALPHA-N-ACETYLGLUCOSAMINYL 1-PHOSPHATE TRANSFERASE"/>
    <property type="match status" value="1"/>
</dbReference>
<dbReference type="Pfam" id="PF00953">
    <property type="entry name" value="Glycos_transf_4"/>
    <property type="match status" value="1"/>
</dbReference>
<feature type="transmembrane region" description="Helical" evidence="8">
    <location>
        <begin position="212"/>
        <end position="231"/>
    </location>
</feature>
<gene>
    <name evidence="9" type="ORF">HMPREF9257_0806</name>
</gene>
<dbReference type="EC" id="2.7.8.-" evidence="9"/>
<dbReference type="GO" id="GO:0005886">
    <property type="term" value="C:plasma membrane"/>
    <property type="evidence" value="ECO:0007669"/>
    <property type="project" value="UniProtKB-SubCell"/>
</dbReference>
<dbReference type="OrthoDB" id="9783652at2"/>
<dbReference type="InterPro" id="IPR018480">
    <property type="entry name" value="PNAcMuramoyl-5peptid_Trfase_CS"/>
</dbReference>
<dbReference type="Proteomes" id="UP000005990">
    <property type="component" value="Unassembled WGS sequence"/>
</dbReference>
<keyword evidence="2" id="KW-1003">Cell membrane</keyword>
<evidence type="ECO:0000256" key="7">
    <source>
        <dbReference type="PIRSR" id="PIRSR600715-1"/>
    </source>
</evidence>